<dbReference type="Gene3D" id="2.60.120.200">
    <property type="match status" value="1"/>
</dbReference>
<evidence type="ECO:0000313" key="2">
    <source>
        <dbReference type="EMBL" id="KAG5467277.1"/>
    </source>
</evidence>
<dbReference type="InterPro" id="IPR013320">
    <property type="entry name" value="ConA-like_dom_sf"/>
</dbReference>
<gene>
    <name evidence="2" type="ORF">CUR178_00918</name>
</gene>
<dbReference type="Pfam" id="PF13385">
    <property type="entry name" value="Laminin_G_3"/>
    <property type="match status" value="1"/>
</dbReference>
<comment type="caution">
    <text evidence="2">The sequence shown here is derived from an EMBL/GenBank/DDBJ whole genome shotgun (WGS) entry which is preliminary data.</text>
</comment>
<evidence type="ECO:0000313" key="3">
    <source>
        <dbReference type="Proteomes" id="UP000674179"/>
    </source>
</evidence>
<feature type="region of interest" description="Disordered" evidence="1">
    <location>
        <begin position="1303"/>
        <end position="1322"/>
    </location>
</feature>
<dbReference type="EMBL" id="JAFHKP010000035">
    <property type="protein sequence ID" value="KAG5467277.1"/>
    <property type="molecule type" value="Genomic_DNA"/>
</dbReference>
<feature type="compositionally biased region" description="Low complexity" evidence="1">
    <location>
        <begin position="1311"/>
        <end position="1322"/>
    </location>
</feature>
<sequence>MRSIFAKESFIDLAHQAVGAVRRIVGSPESWGVRDALSASSQVLLTACKASTTVDPASLEGWVNDLVRELEPQCTLSAAATETAAAGGAGVLSSSVKDEALRPLSESALIENLEVARALMYSCNREEAARAYSKKKLVASLVQLYGNPALTQKLRDCCANVIVAVCSSQQSLLHDFMFVFKDRLRSPPQDHNGRILHILLASLLVEMFHELQLLCYGRLKTDLDTETVAHCTSLIDCLFETAYSLMVEDEAAEPPTGTTSRTASGEAEESLGSGSPPLPRATNEETSVATAVSNIKDENVGESTGPPTTTVSAAAGSGDTAAYPPVSTSSDAAASGASLNLTTSVVFLAVVAGVYRARPALKTYLARHFGAEYAQVWVKVASELSKMRTSLLLHLPSRSPVSAMLEPVEYWRGEMLEGLVELCTADSFTIQRAMVMTSVAGSGSGNGSSSHRANQQDVGPYTRAGSRPAGLAEVSSSRGVDAGLSFNSAGRYQFVPIPADWEAYLSSSSSAVWHLACALFPCTVTSEGVDILKAVLLMLNTRHASAEALYRSTVSTLTLLCFANPRNAVRLSEHHFLRTIMALVNCNQPSVFPASQEVTLHFRRGEPSTSDPAAAPTQALTLTPANTLNVNTTQLTFCLLNTLTSTTFSKATAEMLMQGIKDMCSMPSSQTDVDIIENFLYGLGRAFIPHPLLFFPGDGYVSWRLKHMFPRGSGYTFTAWIYPTCVWTGGSCLYSFMDPNDTRVSLLVVADGRQCSLAVRVNKAGGEPAELVLSNGTFTASSWAHVVVNHGVALNVYINGQRLEVVHDVPYPKEKHSIMFNIGGAAQLPGFLGFVSGMNISATLSEKEIARLHAAGPSFYDPSRDCASFLRPFFEDRPGVESDPQRPSASSSLQQNDMIAKRSAEFRWERIELYVPTDVEELIAPSKVAEWVLGVLKGRRSASVQSTSTFMNVAKLSLSLLSTSMQLSTTEQLTQLMHKNYLERLRTEVLSWKTTFPEFASLMLQSVSPRGGSKALHNHVCTQSVFDILLSCVVRASTHGNGGANCVVHHRLSASRELIEPSDESAAASTVASMASVVSSPRSDIAQEANATNIILRELSDYLLVKENREMFQEDSARFQRILDVSLHLPKECIKSVVILIEKLCRSEAELRQVLLFLFTPSSVSPTVDTAKVLVLRMLFDVAREEIAMCEMIQECFKGRGVALMLLLVNGENHSSEAIRVLALGLLSLLMPLKSCAKLFKKNEGFDILSLTLTEPRNDIPLGIRTFDALFQIAFDEFRCHREKKAEADSIAARLMATAHILHRQKQRDPSSSTAAATGGGTSTSVTVAELLLQGRAQRRVSDYIGHTPSVMVNQLGTRRGYSFEHTHDYGRVSEDFGELVLLHKGNRYHSLQLPLALKTVLRALDYLIRVVMHRLSSTLPMVAYSAAAVTASATSGSNVAGSSADQLAASSEYSVLPMQNQESVMASTNTQDARMDNERVVVEVLSYLEKLIEWPKHALKVMDIPWLGGLWEAVHVFFERPADLSGATGAVTPVQPSESEAMPAVPAVVGSDHPLSLEALQPSEATIRRLHQSRSEFVAEVTQRCRAIIRKMVILDISTNERAQIRSIRDGEHPPRLVRIVLEEVARYFSVQKNSELLENASNVIRNLNSLFKDVHNALRPFPPTLGVAIVVAITNISVSSSMRVRRRMKNSSNLLTIRDNLAFYVLRESRRFLRLRKHSLNQLIHMNAGNANSITVLLLHLSNSIKEKNVNEVEVLVTLVRQLAGADSARLRELHALLGSSNDARALEELLCSSVGAIPIMKSPLLPSACASPPTLSDHCMSDTLMDADLCSSGVERAAWGSSYGAVSRVMKEEEEELSPGAYTVQVLEWCKTHREIWAAIQRNVRATIASMGLEKKDDKTQQQQISNSCGSPKVSAGALVGPSDRSKREFQHLREEFQSDMAKTKSSVK</sequence>
<dbReference type="KEGG" id="lenr:94168206"/>
<feature type="region of interest" description="Disordered" evidence="1">
    <location>
        <begin position="1897"/>
        <end position="1930"/>
    </location>
</feature>
<feature type="region of interest" description="Disordered" evidence="1">
    <location>
        <begin position="250"/>
        <end position="318"/>
    </location>
</feature>
<feature type="compositionally biased region" description="Polar residues" evidence="1">
    <location>
        <begin position="1904"/>
        <end position="1913"/>
    </location>
</feature>
<dbReference type="GeneID" id="94168206"/>
<feature type="region of interest" description="Disordered" evidence="1">
    <location>
        <begin position="441"/>
        <end position="468"/>
    </location>
</feature>
<dbReference type="SUPFAM" id="SSF49899">
    <property type="entry name" value="Concanavalin A-like lectins/glucanases"/>
    <property type="match status" value="1"/>
</dbReference>
<proteinExistence type="predicted"/>
<evidence type="ECO:0000256" key="1">
    <source>
        <dbReference type="SAM" id="MobiDB-lite"/>
    </source>
</evidence>
<dbReference type="RefSeq" id="XP_067688799.1">
    <property type="nucleotide sequence ID" value="XM_067832696.1"/>
</dbReference>
<feature type="compositionally biased region" description="Polar residues" evidence="1">
    <location>
        <begin position="284"/>
        <end position="293"/>
    </location>
</feature>
<keyword evidence="3" id="KW-1185">Reference proteome</keyword>
<name>A0A836FQM0_LEIEN</name>
<dbReference type="Proteomes" id="UP000674179">
    <property type="component" value="Chromosome 35"/>
</dbReference>
<dbReference type="PANTHER" id="PTHR13743:SF123">
    <property type="entry name" value="PROTEIN FAN"/>
    <property type="match status" value="1"/>
</dbReference>
<reference evidence="2 3" key="1">
    <citation type="submission" date="2021-02" db="EMBL/GenBank/DDBJ databases">
        <title>Leishmania (Mundinia) enrietti genome sequencing and assembly.</title>
        <authorList>
            <person name="Almutairi H."/>
            <person name="Gatherer D."/>
        </authorList>
    </citation>
    <scope>NUCLEOTIDE SEQUENCE [LARGE SCALE GENOMIC DNA]</scope>
    <source>
        <strain evidence="2">CUR178</strain>
    </source>
</reference>
<organism evidence="2 3">
    <name type="scientific">Leishmania enriettii</name>
    <dbReference type="NCBI Taxonomy" id="5663"/>
    <lineage>
        <taxon>Eukaryota</taxon>
        <taxon>Discoba</taxon>
        <taxon>Euglenozoa</taxon>
        <taxon>Kinetoplastea</taxon>
        <taxon>Metakinetoplastina</taxon>
        <taxon>Trypanosomatida</taxon>
        <taxon>Trypanosomatidae</taxon>
        <taxon>Leishmaniinae</taxon>
        <taxon>Leishmania</taxon>
    </lineage>
</organism>
<dbReference type="InterPro" id="IPR050865">
    <property type="entry name" value="BEACH_Domain"/>
</dbReference>
<feature type="compositionally biased region" description="Polar residues" evidence="1">
    <location>
        <begin position="301"/>
        <end position="312"/>
    </location>
</feature>
<protein>
    <submittedName>
        <fullName evidence="2">Uncharacterized protein</fullName>
    </submittedName>
</protein>
<accession>A0A836FQM0</accession>
<dbReference type="OrthoDB" id="272104at2759"/>
<dbReference type="PANTHER" id="PTHR13743">
    <property type="entry name" value="BEIGE/BEACH-RELATED"/>
    <property type="match status" value="1"/>
</dbReference>